<proteinExistence type="predicted"/>
<dbReference type="Gene3D" id="2.120.10.30">
    <property type="entry name" value="TolB, C-terminal domain"/>
    <property type="match status" value="1"/>
</dbReference>
<dbReference type="CDD" id="cd00096">
    <property type="entry name" value="Ig"/>
    <property type="match status" value="1"/>
</dbReference>
<keyword evidence="2" id="KW-0963">Cytoplasm</keyword>
<dbReference type="Gene3D" id="3.40.50.300">
    <property type="entry name" value="P-loop containing nucleotide triphosphate hydrolases"/>
    <property type="match status" value="1"/>
</dbReference>
<evidence type="ECO:0000256" key="4">
    <source>
        <dbReference type="ARBA" id="ARBA00022737"/>
    </source>
</evidence>
<dbReference type="InterPro" id="IPR027417">
    <property type="entry name" value="P-loop_NTPase"/>
</dbReference>
<name>A0A8B6DME5_MYTGA</name>
<dbReference type="PRINTS" id="PR00449">
    <property type="entry name" value="RASTRNSFRMNG"/>
</dbReference>
<dbReference type="InterPro" id="IPR013098">
    <property type="entry name" value="Ig_I-set"/>
</dbReference>
<organism evidence="7 8">
    <name type="scientific">Mytilus galloprovincialis</name>
    <name type="common">Mediterranean mussel</name>
    <dbReference type="NCBI Taxonomy" id="29158"/>
    <lineage>
        <taxon>Eukaryota</taxon>
        <taxon>Metazoa</taxon>
        <taxon>Spiralia</taxon>
        <taxon>Lophotrochozoa</taxon>
        <taxon>Mollusca</taxon>
        <taxon>Bivalvia</taxon>
        <taxon>Autobranchia</taxon>
        <taxon>Pteriomorphia</taxon>
        <taxon>Mytilida</taxon>
        <taxon>Mytiloidea</taxon>
        <taxon>Mytilidae</taxon>
        <taxon>Mytilinae</taxon>
        <taxon>Mytilus</taxon>
    </lineage>
</organism>
<dbReference type="Proteomes" id="UP000596742">
    <property type="component" value="Unassembled WGS sequence"/>
</dbReference>
<evidence type="ECO:0000256" key="2">
    <source>
        <dbReference type="ARBA" id="ARBA00022490"/>
    </source>
</evidence>
<evidence type="ECO:0000313" key="7">
    <source>
        <dbReference type="EMBL" id="VDI20985.1"/>
    </source>
</evidence>
<dbReference type="PANTHER" id="PTHR35971:SF5">
    <property type="entry name" value="OBSCURIN LIKE CYTOSKELETAL ADAPTOR 1"/>
    <property type="match status" value="1"/>
</dbReference>
<dbReference type="InterPro" id="IPR032171">
    <property type="entry name" value="COR-A"/>
</dbReference>
<dbReference type="Gene3D" id="2.60.40.10">
    <property type="entry name" value="Immunoglobulins"/>
    <property type="match status" value="2"/>
</dbReference>
<evidence type="ECO:0000313" key="8">
    <source>
        <dbReference type="Proteomes" id="UP000596742"/>
    </source>
</evidence>
<gene>
    <name evidence="7" type="ORF">MGAL_10B053583</name>
</gene>
<dbReference type="OrthoDB" id="5962960at2759"/>
<dbReference type="Pfam" id="PF07679">
    <property type="entry name" value="I-set"/>
    <property type="match status" value="2"/>
</dbReference>
<keyword evidence="4" id="KW-0677">Repeat</keyword>
<dbReference type="PANTHER" id="PTHR35971">
    <property type="entry name" value="SI:DKEY-31G6.6"/>
    <property type="match status" value="1"/>
</dbReference>
<dbReference type="InterPro" id="IPR013783">
    <property type="entry name" value="Ig-like_fold"/>
</dbReference>
<dbReference type="AlphaFoldDB" id="A0A8B6DME5"/>
<dbReference type="SMART" id="SM00409">
    <property type="entry name" value="IG"/>
    <property type="match status" value="2"/>
</dbReference>
<dbReference type="Gene3D" id="1.10.10.10">
    <property type="entry name" value="Winged helix-like DNA-binding domain superfamily/Winged helix DNA-binding domain"/>
    <property type="match status" value="1"/>
</dbReference>
<dbReference type="InterPro" id="IPR036388">
    <property type="entry name" value="WH-like_DNA-bd_sf"/>
</dbReference>
<dbReference type="InterPro" id="IPR003599">
    <property type="entry name" value="Ig_sub"/>
</dbReference>
<dbReference type="PROSITE" id="PS51419">
    <property type="entry name" value="RAB"/>
    <property type="match status" value="1"/>
</dbReference>
<reference evidence="7" key="1">
    <citation type="submission" date="2018-11" db="EMBL/GenBank/DDBJ databases">
        <authorList>
            <person name="Alioto T."/>
            <person name="Alioto T."/>
        </authorList>
    </citation>
    <scope>NUCLEOTIDE SEQUENCE</scope>
</reference>
<accession>A0A8B6DME5</accession>
<dbReference type="SUPFAM" id="SSF48726">
    <property type="entry name" value="Immunoglobulin"/>
    <property type="match status" value="2"/>
</dbReference>
<sequence>MSNYLHLNEYFTIYFIQKALFKEPLRNKTSLESEDTVFECKTEKEDGDVKWFKDGVCITDRNDKIKMKILPGYIYQLTVHQTSLQDRGKYTIQKNGVRCDATLDVTALFKRQLSNVTIMEGLDMQFECETEDNNNDVDWFKDDLLIASTSINIKMEILPGHIYRLVISPATLQDNGTYRIEKNGICSEAVLDVKEMPETIKQMSEDDRREFLKATKSGTQIRYNIRVMIVGENSVGKTCLLRRLMNEPIDDVQSTDGLDIERRKCQVDVETGEWHFSTTVKHPYSSWSGHNEQFADCGFWDFAGQKQFYATHQTFLNANAVYLLVVDISKEFTKPTHKEMIENTFDSIGEYTDFWLDNIHCYNTDVHDPSNKYNENPELNPPVIIVGTGMDKIPLIEREERKQNYQDHLRKTLSVHAKRRHLRKVHFVSNTSPIDRGEEFCRLRKDIFNKARVFKNWGENLPSRWIVLEKEIYRQISLEKYAISYDEAIQLATDCSFPDLKVSNSELDAFLKYEHDIGNLIYFEDIKDFIVLDPKWLVDVFKCFVSNQYKNELIHMTEWSELENKGKLLKNLIVKLLEKVPYLSLNKHKQFVLQVMEKFDIIVTPINCDTKDFYMPCMIKEVKIDDIIKELGDEGCTKTSWFILEFDFLPPSYFNHIVVSFVKRTKLLTKNDQLCIYRNIGLFPINDSGTKVLIICLSKNCIAMQVWQWNCEHDCYSDIKNKLMELVRLMQLRYRINITYKKQFKCSESISMEHAGRVDCDTVLEYNEYRCIEHKKIHPSKDIISSWLTEEDIDEEYKKNGRRKCYNCVKMSVVKCFDCNKNICNECICIIHNDASKNPIHLMQPFSDSYILNSKLRVEVLWLNDLKYLPNGLLVATTGTHGKQLITFSVNERQTQDIPLSGDSFRLAVKDENTVAVLIGMLNKKPSVAIVDITQRKVIRYINNKIIPLKSYSPFIVIKNQLFVAVNTSITVTDMSGNIQRRIKLSFTPYDLGYDVASRRIYCIDREDCRLYCIDENGNNIFTFPDPESANFHSLTIDNNGNVLVLCTKRDHNSICVIKVNSVGDSSEVVITNIQEPNISCICFHPLTNSVLIAVNNDTVNIYKRNEQVCSYDKYD</sequence>
<dbReference type="SUPFAM" id="SSF52540">
    <property type="entry name" value="P-loop containing nucleoside triphosphate hydrolases"/>
    <property type="match status" value="1"/>
</dbReference>
<dbReference type="InterPro" id="IPR036179">
    <property type="entry name" value="Ig-like_dom_sf"/>
</dbReference>
<keyword evidence="3" id="KW-0597">Phosphoprotein</keyword>
<comment type="subcellular location">
    <subcellularLocation>
        <location evidence="1">Cytoplasm</location>
    </subcellularLocation>
</comment>
<feature type="domain" description="Immunoglobulin" evidence="6">
    <location>
        <begin position="113"/>
        <end position="194"/>
    </location>
</feature>
<protein>
    <recommendedName>
        <fullName evidence="6">Immunoglobulin domain-containing protein</fullName>
    </recommendedName>
</protein>
<keyword evidence="5" id="KW-1015">Disulfide bond</keyword>
<dbReference type="Pfam" id="PF16095">
    <property type="entry name" value="COR-A"/>
    <property type="match status" value="1"/>
</dbReference>
<dbReference type="InterPro" id="IPR011042">
    <property type="entry name" value="6-blade_b-propeller_TolB-like"/>
</dbReference>
<evidence type="ECO:0000256" key="5">
    <source>
        <dbReference type="ARBA" id="ARBA00023157"/>
    </source>
</evidence>
<evidence type="ECO:0000256" key="3">
    <source>
        <dbReference type="ARBA" id="ARBA00022553"/>
    </source>
</evidence>
<dbReference type="EMBL" id="UYJE01003628">
    <property type="protein sequence ID" value="VDI20985.1"/>
    <property type="molecule type" value="Genomic_DNA"/>
</dbReference>
<dbReference type="Pfam" id="PF08477">
    <property type="entry name" value="Roc"/>
    <property type="match status" value="1"/>
</dbReference>
<dbReference type="SUPFAM" id="SSF75011">
    <property type="entry name" value="3-carboxy-cis,cis-mucoante lactonizing enzyme"/>
    <property type="match status" value="1"/>
</dbReference>
<feature type="domain" description="Immunoglobulin" evidence="6">
    <location>
        <begin position="25"/>
        <end position="106"/>
    </location>
</feature>
<evidence type="ECO:0000259" key="6">
    <source>
        <dbReference type="SMART" id="SM00409"/>
    </source>
</evidence>
<keyword evidence="8" id="KW-1185">Reference proteome</keyword>
<dbReference type="InterPro" id="IPR052385">
    <property type="entry name" value="Obscurin/Obscurin-like_Reg"/>
</dbReference>
<dbReference type="GO" id="GO:0005737">
    <property type="term" value="C:cytoplasm"/>
    <property type="evidence" value="ECO:0007669"/>
    <property type="project" value="UniProtKB-SubCell"/>
</dbReference>
<comment type="caution">
    <text evidence="7">The sequence shown here is derived from an EMBL/GenBank/DDBJ whole genome shotgun (WGS) entry which is preliminary data.</text>
</comment>
<evidence type="ECO:0000256" key="1">
    <source>
        <dbReference type="ARBA" id="ARBA00004496"/>
    </source>
</evidence>